<dbReference type="EMBL" id="CP059735">
    <property type="protein sequence ID" value="WDD97526.1"/>
    <property type="molecule type" value="Genomic_DNA"/>
</dbReference>
<proteinExistence type="predicted"/>
<dbReference type="SUPFAM" id="SSF56935">
    <property type="entry name" value="Porins"/>
    <property type="match status" value="1"/>
</dbReference>
<dbReference type="Gene3D" id="2.40.170.20">
    <property type="entry name" value="TonB-dependent receptor, beta-barrel domain"/>
    <property type="match status" value="1"/>
</dbReference>
<name>A0AAE9YQ66_9GAMM</name>
<protein>
    <submittedName>
        <fullName evidence="4">Uncharacterized protein</fullName>
    </submittedName>
</protein>
<dbReference type="Proteomes" id="UP000032568">
    <property type="component" value="Chromosome"/>
</dbReference>
<dbReference type="GO" id="GO:0009279">
    <property type="term" value="C:cell outer membrane"/>
    <property type="evidence" value="ECO:0007669"/>
    <property type="project" value="UniProtKB-SubCell"/>
</dbReference>
<evidence type="ECO:0000313" key="4">
    <source>
        <dbReference type="EMBL" id="WDD97526.1"/>
    </source>
</evidence>
<reference evidence="4 5" key="1">
    <citation type="journal article" date="2015" name="Genome Announc.">
        <title>Draft Genome Sequences of Marine Isolates of Thalassomonas viridans and Thalassomonas actiniarum.</title>
        <authorList>
            <person name="Olonade I."/>
            <person name="van Zyl L.J."/>
            <person name="Trindade M."/>
        </authorList>
    </citation>
    <scope>NUCLEOTIDE SEQUENCE [LARGE SCALE GENOMIC DNA]</scope>
    <source>
        <strain evidence="4 5">A5K-106</strain>
    </source>
</reference>
<keyword evidence="3" id="KW-0998">Cell outer membrane</keyword>
<accession>A0AAE9YQ66</accession>
<evidence type="ECO:0000256" key="2">
    <source>
        <dbReference type="ARBA" id="ARBA00023136"/>
    </source>
</evidence>
<keyword evidence="2" id="KW-0472">Membrane</keyword>
<evidence type="ECO:0000313" key="5">
    <source>
        <dbReference type="Proteomes" id="UP000032568"/>
    </source>
</evidence>
<keyword evidence="5" id="KW-1185">Reference proteome</keyword>
<dbReference type="AlphaFoldDB" id="A0AAE9YQ66"/>
<reference evidence="4 5" key="2">
    <citation type="journal article" date="2022" name="Mar. Drugs">
        <title>Bioassay-Guided Fractionation Leads to the Detection of Cholic Acid Generated by the Rare Thalassomonas sp.</title>
        <authorList>
            <person name="Pheiffer F."/>
            <person name="Schneider Y.K."/>
            <person name="Hansen E.H."/>
            <person name="Andersen J.H."/>
            <person name="Isaksson J."/>
            <person name="Busche T."/>
            <person name="R C."/>
            <person name="Kalinowski J."/>
            <person name="Zyl L.V."/>
            <person name="Trindade M."/>
        </authorList>
    </citation>
    <scope>NUCLEOTIDE SEQUENCE [LARGE SCALE GENOMIC DNA]</scope>
    <source>
        <strain evidence="4 5">A5K-106</strain>
    </source>
</reference>
<evidence type="ECO:0000256" key="3">
    <source>
        <dbReference type="ARBA" id="ARBA00023237"/>
    </source>
</evidence>
<gene>
    <name evidence="4" type="ORF">SG35_019700</name>
</gene>
<comment type="subcellular location">
    <subcellularLocation>
        <location evidence="1">Cell outer membrane</location>
    </subcellularLocation>
</comment>
<organism evidence="4 5">
    <name type="scientific">Thalassomonas actiniarum</name>
    <dbReference type="NCBI Taxonomy" id="485447"/>
    <lineage>
        <taxon>Bacteria</taxon>
        <taxon>Pseudomonadati</taxon>
        <taxon>Pseudomonadota</taxon>
        <taxon>Gammaproteobacteria</taxon>
        <taxon>Alteromonadales</taxon>
        <taxon>Colwelliaceae</taxon>
        <taxon>Thalassomonas</taxon>
    </lineage>
</organism>
<sequence length="99" mass="10989">MPVRAPQEIYGYEALAHNVVSSELNITATYAWVEGKYTKNDEYLGAKQISAPKGTININWQPLGDANVSLTYLYVGDRKRFDLVDGEYVGDKGPIGSYL</sequence>
<dbReference type="KEGG" id="tact:SG35_019700"/>
<evidence type="ECO:0000256" key="1">
    <source>
        <dbReference type="ARBA" id="ARBA00004442"/>
    </source>
</evidence>
<dbReference type="InterPro" id="IPR036942">
    <property type="entry name" value="Beta-barrel_TonB_sf"/>
</dbReference>